<evidence type="ECO:0000256" key="1">
    <source>
        <dbReference type="ARBA" id="ARBA00023015"/>
    </source>
</evidence>
<dbReference type="PANTHER" id="PTHR44688">
    <property type="entry name" value="DNA-BINDING TRANSCRIPTIONAL ACTIVATOR DEVR_DOSR"/>
    <property type="match status" value="1"/>
</dbReference>
<keyword evidence="1" id="KW-0805">Transcription regulation</keyword>
<dbReference type="InterPro" id="IPR000792">
    <property type="entry name" value="Tscrpt_reg_LuxR_C"/>
</dbReference>
<evidence type="ECO:0000256" key="2">
    <source>
        <dbReference type="ARBA" id="ARBA00023125"/>
    </source>
</evidence>
<protein>
    <submittedName>
        <fullName evidence="5">Response regulator transcription factor</fullName>
    </submittedName>
</protein>
<dbReference type="SUPFAM" id="SSF46894">
    <property type="entry name" value="C-terminal effector domain of the bipartite response regulators"/>
    <property type="match status" value="1"/>
</dbReference>
<dbReference type="SMART" id="SM00421">
    <property type="entry name" value="HTH_LUXR"/>
    <property type="match status" value="1"/>
</dbReference>
<gene>
    <name evidence="5" type="ORF">EZE20_08585</name>
</gene>
<dbReference type="InterPro" id="IPR036388">
    <property type="entry name" value="WH-like_DNA-bd_sf"/>
</dbReference>
<dbReference type="Proteomes" id="UP000295706">
    <property type="component" value="Unassembled WGS sequence"/>
</dbReference>
<dbReference type="PROSITE" id="PS50043">
    <property type="entry name" value="HTH_LUXR_2"/>
    <property type="match status" value="1"/>
</dbReference>
<dbReference type="Gene3D" id="1.10.10.10">
    <property type="entry name" value="Winged helix-like DNA-binding domain superfamily/Winged helix DNA-binding domain"/>
    <property type="match status" value="1"/>
</dbReference>
<reference evidence="5 6" key="1">
    <citation type="submission" date="2019-02" db="EMBL/GenBank/DDBJ databases">
        <title>Arundinibacter roseus gen. nov., sp. nov., a new member of the family Cytophagaceae.</title>
        <authorList>
            <person name="Szuroczki S."/>
            <person name="Khayer B."/>
            <person name="Sproer C."/>
            <person name="Toumi M."/>
            <person name="Szabo A."/>
            <person name="Felfoldi T."/>
            <person name="Schumann P."/>
            <person name="Toth E."/>
        </authorList>
    </citation>
    <scope>NUCLEOTIDE SEQUENCE [LARGE SCALE GENOMIC DNA]</scope>
    <source>
        <strain evidence="5 6">DMA-k-7a</strain>
    </source>
</reference>
<comment type="caution">
    <text evidence="5">The sequence shown here is derived from an EMBL/GenBank/DDBJ whole genome shotgun (WGS) entry which is preliminary data.</text>
</comment>
<feature type="domain" description="HTH luxR-type" evidence="4">
    <location>
        <begin position="124"/>
        <end position="189"/>
    </location>
</feature>
<keyword evidence="3" id="KW-0804">Transcription</keyword>
<dbReference type="CDD" id="cd06170">
    <property type="entry name" value="LuxR_C_like"/>
    <property type="match status" value="1"/>
</dbReference>
<name>A0A4R4KD46_9BACT</name>
<evidence type="ECO:0000313" key="5">
    <source>
        <dbReference type="EMBL" id="TDB65814.1"/>
    </source>
</evidence>
<dbReference type="GO" id="GO:0003677">
    <property type="term" value="F:DNA binding"/>
    <property type="evidence" value="ECO:0007669"/>
    <property type="project" value="UniProtKB-KW"/>
</dbReference>
<sequence>MHMFTLLPNPLPTTAAAFVEHAGRFVQSSPQRLTQAHLPDTCPQLLLLGADCLACPDARSWLTRFSTAYRVIFSLEAPTPELLLEADAVLHPLDDPCVVDACLSAYRRQMPYVSAVHVPGLTQLMTRLRLLSTREWQIFMHLRKDTPSAQIAHRLCISEDTVKNHRKAIRKKLGLQGGKNRLMHFAKLYELHQQLVPEEVREIND</sequence>
<dbReference type="OrthoDB" id="965844at2"/>
<dbReference type="RefSeq" id="WP_132116560.1">
    <property type="nucleotide sequence ID" value="NZ_SMJU01000005.1"/>
</dbReference>
<dbReference type="GO" id="GO:0006355">
    <property type="term" value="P:regulation of DNA-templated transcription"/>
    <property type="evidence" value="ECO:0007669"/>
    <property type="project" value="InterPro"/>
</dbReference>
<dbReference type="PANTHER" id="PTHR44688:SF16">
    <property type="entry name" value="DNA-BINDING TRANSCRIPTIONAL ACTIVATOR DEVR_DOSR"/>
    <property type="match status" value="1"/>
</dbReference>
<evidence type="ECO:0000259" key="4">
    <source>
        <dbReference type="PROSITE" id="PS50043"/>
    </source>
</evidence>
<organism evidence="5 6">
    <name type="scientific">Arundinibacter roseus</name>
    <dbReference type="NCBI Taxonomy" id="2070510"/>
    <lineage>
        <taxon>Bacteria</taxon>
        <taxon>Pseudomonadati</taxon>
        <taxon>Bacteroidota</taxon>
        <taxon>Cytophagia</taxon>
        <taxon>Cytophagales</taxon>
        <taxon>Spirosomataceae</taxon>
        <taxon>Arundinibacter</taxon>
    </lineage>
</organism>
<evidence type="ECO:0000313" key="6">
    <source>
        <dbReference type="Proteomes" id="UP000295706"/>
    </source>
</evidence>
<keyword evidence="2" id="KW-0238">DNA-binding</keyword>
<accession>A0A4R4KD46</accession>
<evidence type="ECO:0000256" key="3">
    <source>
        <dbReference type="ARBA" id="ARBA00023163"/>
    </source>
</evidence>
<dbReference type="AlphaFoldDB" id="A0A4R4KD46"/>
<dbReference type="EMBL" id="SMJU01000005">
    <property type="protein sequence ID" value="TDB65814.1"/>
    <property type="molecule type" value="Genomic_DNA"/>
</dbReference>
<dbReference type="InterPro" id="IPR016032">
    <property type="entry name" value="Sig_transdc_resp-reg_C-effctor"/>
</dbReference>
<proteinExistence type="predicted"/>
<keyword evidence="6" id="KW-1185">Reference proteome</keyword>
<dbReference type="PROSITE" id="PS00622">
    <property type="entry name" value="HTH_LUXR_1"/>
    <property type="match status" value="1"/>
</dbReference>
<dbReference type="Pfam" id="PF00196">
    <property type="entry name" value="GerE"/>
    <property type="match status" value="1"/>
</dbReference>